<dbReference type="PANTHER" id="PTHR37721:SF1">
    <property type="entry name" value="OS05G0464200 PROTEIN"/>
    <property type="match status" value="1"/>
</dbReference>
<dbReference type="EMBL" id="PJQY01001025">
    <property type="protein sequence ID" value="PQQ05954.1"/>
    <property type="molecule type" value="Genomic_DNA"/>
</dbReference>
<dbReference type="PANTHER" id="PTHR37721">
    <property type="entry name" value="OS05G0464200 PROTEIN"/>
    <property type="match status" value="1"/>
</dbReference>
<dbReference type="AlphaFoldDB" id="A0A314YMR6"/>
<feature type="region of interest" description="Disordered" evidence="1">
    <location>
        <begin position="1"/>
        <end position="22"/>
    </location>
</feature>
<feature type="compositionally biased region" description="Low complexity" evidence="1">
    <location>
        <begin position="54"/>
        <end position="65"/>
    </location>
</feature>
<feature type="region of interest" description="Disordered" evidence="1">
    <location>
        <begin position="36"/>
        <end position="80"/>
    </location>
</feature>
<gene>
    <name evidence="2" type="ORF">Pyn_15020</name>
</gene>
<organism evidence="2 3">
    <name type="scientific">Prunus yedoensis var. nudiflora</name>
    <dbReference type="NCBI Taxonomy" id="2094558"/>
    <lineage>
        <taxon>Eukaryota</taxon>
        <taxon>Viridiplantae</taxon>
        <taxon>Streptophyta</taxon>
        <taxon>Embryophyta</taxon>
        <taxon>Tracheophyta</taxon>
        <taxon>Spermatophyta</taxon>
        <taxon>Magnoliopsida</taxon>
        <taxon>eudicotyledons</taxon>
        <taxon>Gunneridae</taxon>
        <taxon>Pentapetalae</taxon>
        <taxon>rosids</taxon>
        <taxon>fabids</taxon>
        <taxon>Rosales</taxon>
        <taxon>Rosaceae</taxon>
        <taxon>Amygdaloideae</taxon>
        <taxon>Amygdaleae</taxon>
        <taxon>Prunus</taxon>
    </lineage>
</organism>
<evidence type="ECO:0000313" key="2">
    <source>
        <dbReference type="EMBL" id="PQQ05954.1"/>
    </source>
</evidence>
<dbReference type="Proteomes" id="UP000250321">
    <property type="component" value="Unassembled WGS sequence"/>
</dbReference>
<keyword evidence="3" id="KW-1185">Reference proteome</keyword>
<accession>A0A314YMR6</accession>
<reference evidence="2 3" key="1">
    <citation type="submission" date="2018-02" db="EMBL/GenBank/DDBJ databases">
        <title>Draft genome of wild Prunus yedoensis var. nudiflora.</title>
        <authorList>
            <person name="Baek S."/>
            <person name="Kim J.-H."/>
            <person name="Choi K."/>
            <person name="Kim G.-B."/>
            <person name="Cho A."/>
            <person name="Jang H."/>
            <person name="Shin C.-H."/>
            <person name="Yu H.-J."/>
            <person name="Mun J.-H."/>
        </authorList>
    </citation>
    <scope>NUCLEOTIDE SEQUENCE [LARGE SCALE GENOMIC DNA]</scope>
    <source>
        <strain evidence="3">cv. Jeju island</strain>
        <tissue evidence="2">Leaf</tissue>
    </source>
</reference>
<feature type="compositionally biased region" description="Polar residues" evidence="1">
    <location>
        <begin position="70"/>
        <end position="80"/>
    </location>
</feature>
<proteinExistence type="predicted"/>
<protein>
    <submittedName>
        <fullName evidence="2">Uncharacterized protein</fullName>
    </submittedName>
</protein>
<evidence type="ECO:0000256" key="1">
    <source>
        <dbReference type="SAM" id="MobiDB-lite"/>
    </source>
</evidence>
<evidence type="ECO:0000313" key="3">
    <source>
        <dbReference type="Proteomes" id="UP000250321"/>
    </source>
</evidence>
<comment type="caution">
    <text evidence="2">The sequence shown here is derived from an EMBL/GenBank/DDBJ whole genome shotgun (WGS) entry which is preliminary data.</text>
</comment>
<name>A0A314YMR6_PRUYE</name>
<sequence>METRGSKSKLNPSQSLPPKRGQIKIKIIKGLVKSLASMAGGRGRRPREDGGFLSSSSQTPAQTPSGFCSGAQSDGSGPLS</sequence>